<organism evidence="2">
    <name type="scientific">hydrothermal vent metagenome</name>
    <dbReference type="NCBI Taxonomy" id="652676"/>
    <lineage>
        <taxon>unclassified sequences</taxon>
        <taxon>metagenomes</taxon>
        <taxon>ecological metagenomes</taxon>
    </lineage>
</organism>
<dbReference type="Pfam" id="PF13808">
    <property type="entry name" value="DDE_Tnp_1_assoc"/>
    <property type="match status" value="1"/>
</dbReference>
<dbReference type="PANTHER" id="PTHR30298">
    <property type="entry name" value="H REPEAT-ASSOCIATED PREDICTED TRANSPOSASE"/>
    <property type="match status" value="1"/>
</dbReference>
<feature type="domain" description="H repeat-associated protein N-terminal" evidence="1">
    <location>
        <begin position="10"/>
        <end position="95"/>
    </location>
</feature>
<reference evidence="2" key="1">
    <citation type="submission" date="2018-06" db="EMBL/GenBank/DDBJ databases">
        <authorList>
            <person name="Zhirakovskaya E."/>
        </authorList>
    </citation>
    <scope>NUCLEOTIDE SEQUENCE</scope>
</reference>
<proteinExistence type="predicted"/>
<dbReference type="AlphaFoldDB" id="A0A3B0ZRW9"/>
<evidence type="ECO:0000313" key="2">
    <source>
        <dbReference type="EMBL" id="VAW90097.1"/>
    </source>
</evidence>
<accession>A0A3B0ZRW9</accession>
<dbReference type="InterPro" id="IPR051698">
    <property type="entry name" value="Transposase_11-like"/>
</dbReference>
<dbReference type="InterPro" id="IPR032806">
    <property type="entry name" value="YbfD_N"/>
</dbReference>
<evidence type="ECO:0000259" key="1">
    <source>
        <dbReference type="Pfam" id="PF13808"/>
    </source>
</evidence>
<dbReference type="PANTHER" id="PTHR30298:SF0">
    <property type="entry name" value="PROTEIN YBFL-RELATED"/>
    <property type="match status" value="1"/>
</dbReference>
<protein>
    <submittedName>
        <fullName evidence="2">Transposase</fullName>
    </submittedName>
</protein>
<gene>
    <name evidence="2" type="ORF">MNBD_GAMMA18-580</name>
</gene>
<dbReference type="NCBIfam" id="NF033564">
    <property type="entry name" value="transpos_ISAs1"/>
    <property type="match status" value="1"/>
</dbReference>
<sequence length="112" mass="12765">MKSKSNTSIIQHFSSIPDPRINRSKLHQLTDIFFITLCAVICGANNWVEIVEFGKAKKAWFSEQLGLKNGIPSHDTFGNVFAVIDTELFSQCFRDVEKIKVPLLHRIFVRSV</sequence>
<dbReference type="InterPro" id="IPR047647">
    <property type="entry name" value="ISAs1_transpos"/>
</dbReference>
<name>A0A3B0ZRW9_9ZZZZ</name>
<dbReference type="EMBL" id="UOFP01000308">
    <property type="protein sequence ID" value="VAW90097.1"/>
    <property type="molecule type" value="Genomic_DNA"/>
</dbReference>